<accession>A0ABT8PH27</accession>
<keyword evidence="2" id="KW-1185">Reference proteome</keyword>
<organism evidence="1 2">
    <name type="scientific">Burkholderia metallica</name>
    <dbReference type="NCBI Taxonomy" id="488729"/>
    <lineage>
        <taxon>Bacteria</taxon>
        <taxon>Pseudomonadati</taxon>
        <taxon>Pseudomonadota</taxon>
        <taxon>Betaproteobacteria</taxon>
        <taxon>Burkholderiales</taxon>
        <taxon>Burkholderiaceae</taxon>
        <taxon>Burkholderia</taxon>
        <taxon>Burkholderia cepacia complex</taxon>
    </lineage>
</organism>
<dbReference type="EMBL" id="JAUJSQ010000010">
    <property type="protein sequence ID" value="MDN7934434.1"/>
    <property type="molecule type" value="Genomic_DNA"/>
</dbReference>
<dbReference type="SUPFAM" id="SSF53187">
    <property type="entry name" value="Zn-dependent exopeptidases"/>
    <property type="match status" value="1"/>
</dbReference>
<comment type="caution">
    <text evidence="1">The sequence shown here is derived from an EMBL/GenBank/DDBJ whole genome shotgun (WGS) entry which is preliminary data.</text>
</comment>
<protein>
    <submittedName>
        <fullName evidence="1">Uncharacterized protein</fullName>
    </submittedName>
</protein>
<name>A0ABT8PH27_9BURK</name>
<dbReference type="Proteomes" id="UP001171606">
    <property type="component" value="Unassembled WGS sequence"/>
</dbReference>
<evidence type="ECO:0000313" key="1">
    <source>
        <dbReference type="EMBL" id="MDN7934434.1"/>
    </source>
</evidence>
<proteinExistence type="predicted"/>
<evidence type="ECO:0000313" key="2">
    <source>
        <dbReference type="Proteomes" id="UP001171606"/>
    </source>
</evidence>
<sequence length="64" mass="6815">MQTIAEYEPVVFDAKCVERVRRATAAVGCPYMEMCSGAGHDAVNLSFVAPSATVLAHLLADCAR</sequence>
<reference evidence="1" key="1">
    <citation type="submission" date="2023-07" db="EMBL/GenBank/DDBJ databases">
        <title>A collection of bacterial strains from the Burkholderia cepacia Research Laboratory and Repository.</title>
        <authorList>
            <person name="Lipuma J."/>
            <person name="Spilker T."/>
            <person name="Caverly L."/>
        </authorList>
    </citation>
    <scope>NUCLEOTIDE SEQUENCE</scope>
    <source>
        <strain evidence="1">AU42020</strain>
    </source>
</reference>
<dbReference type="Gene3D" id="3.40.630.10">
    <property type="entry name" value="Zn peptidases"/>
    <property type="match status" value="1"/>
</dbReference>
<gene>
    <name evidence="1" type="ORF">QZM52_24380</name>
</gene>
<dbReference type="RefSeq" id="WP_301756634.1">
    <property type="nucleotide sequence ID" value="NZ_JAUJSQ010000010.1"/>
</dbReference>